<gene>
    <name evidence="1" type="ORF">QZM33_09905</name>
</gene>
<dbReference type="RefSeq" id="WP_155295622.1">
    <property type="nucleotide sequence ID" value="NZ_CADESV010000013.1"/>
</dbReference>
<dbReference type="EMBL" id="JAUJRV010000005">
    <property type="protein sequence ID" value="MDN7795256.1"/>
    <property type="molecule type" value="Genomic_DNA"/>
</dbReference>
<name>A0AAW7SZV2_BURVI</name>
<accession>A0AAW7SZV2</accession>
<evidence type="ECO:0000313" key="2">
    <source>
        <dbReference type="Proteomes" id="UP001171620"/>
    </source>
</evidence>
<protein>
    <submittedName>
        <fullName evidence="1">Uncharacterized protein</fullName>
    </submittedName>
</protein>
<proteinExistence type="predicted"/>
<organism evidence="1 2">
    <name type="scientific">Burkholderia vietnamiensis</name>
    <dbReference type="NCBI Taxonomy" id="60552"/>
    <lineage>
        <taxon>Bacteria</taxon>
        <taxon>Pseudomonadati</taxon>
        <taxon>Pseudomonadota</taxon>
        <taxon>Betaproteobacteria</taxon>
        <taxon>Burkholderiales</taxon>
        <taxon>Burkholderiaceae</taxon>
        <taxon>Burkholderia</taxon>
        <taxon>Burkholderia cepacia complex</taxon>
    </lineage>
</organism>
<comment type="caution">
    <text evidence="1">The sequence shown here is derived from an EMBL/GenBank/DDBJ whole genome shotgun (WGS) entry which is preliminary data.</text>
</comment>
<reference evidence="1" key="1">
    <citation type="submission" date="2023-07" db="EMBL/GenBank/DDBJ databases">
        <title>A collection of bacterial strains from the Burkholderia cepacia Research Laboratory and Repository.</title>
        <authorList>
            <person name="Lipuma J."/>
            <person name="Spilker T."/>
            <person name="Caverly L."/>
        </authorList>
    </citation>
    <scope>NUCLEOTIDE SEQUENCE</scope>
    <source>
        <strain evidence="1">AU44268</strain>
    </source>
</reference>
<dbReference type="AlphaFoldDB" id="A0AAW7SZV2"/>
<dbReference type="Proteomes" id="UP001171620">
    <property type="component" value="Unassembled WGS sequence"/>
</dbReference>
<evidence type="ECO:0000313" key="1">
    <source>
        <dbReference type="EMBL" id="MDN7795256.1"/>
    </source>
</evidence>
<sequence>MRPLGDLWPFNDIPVTVAHDLAGVFHYVERATQLDLFSVKAGHVKKGMLMYSY</sequence>